<evidence type="ECO:0000313" key="3">
    <source>
        <dbReference type="Proteomes" id="UP000034164"/>
    </source>
</evidence>
<dbReference type="EMBL" id="LCZI01000125">
    <property type="protein sequence ID" value="KKZ68306.1"/>
    <property type="molecule type" value="Genomic_DNA"/>
</dbReference>
<comment type="caution">
    <text evidence="2">The sequence shown here is derived from an EMBL/GenBank/DDBJ whole genome shotgun (WGS) entry which is preliminary data.</text>
</comment>
<dbReference type="AlphaFoldDB" id="A0A0G2JBY8"/>
<dbReference type="OrthoDB" id="4509088at2759"/>
<feature type="compositionally biased region" description="Basic residues" evidence="1">
    <location>
        <begin position="147"/>
        <end position="157"/>
    </location>
</feature>
<dbReference type="Proteomes" id="UP000034164">
    <property type="component" value="Unassembled WGS sequence"/>
</dbReference>
<proteinExistence type="predicted"/>
<dbReference type="VEuPathDB" id="FungiDB:EMCG_01057"/>
<feature type="region of interest" description="Disordered" evidence="1">
    <location>
        <begin position="146"/>
        <end position="166"/>
    </location>
</feature>
<evidence type="ECO:0000313" key="2">
    <source>
        <dbReference type="EMBL" id="KKZ68306.1"/>
    </source>
</evidence>
<accession>A0A0G2JBY8</accession>
<protein>
    <submittedName>
        <fullName evidence="2">Uncharacterized protein</fullName>
    </submittedName>
</protein>
<gene>
    <name evidence="2" type="ORF">EMCG_01057</name>
</gene>
<organism evidence="2 3">
    <name type="scientific">[Emmonsia] crescens</name>
    <dbReference type="NCBI Taxonomy" id="73230"/>
    <lineage>
        <taxon>Eukaryota</taxon>
        <taxon>Fungi</taxon>
        <taxon>Dikarya</taxon>
        <taxon>Ascomycota</taxon>
        <taxon>Pezizomycotina</taxon>
        <taxon>Eurotiomycetes</taxon>
        <taxon>Eurotiomycetidae</taxon>
        <taxon>Onygenales</taxon>
        <taxon>Ajellomycetaceae</taxon>
        <taxon>Emergomyces</taxon>
    </lineage>
</organism>
<sequence>MGSQDYSRTLNLKLRELENVARDAGDNELGDCLRKISQSSNSLSSLHRALVDRRRQTKSSTQQHFFNSFRYKQEHLSKHQIQRLVLATEDWEVQEHPSLFWVCPATDTNIIQRCYSDLDRIRRVDPIRRKVLLILQYQSVCVEQREHHHTRKSRSRSGPKDGPQAILQRDSGFLTVALRSLSARLWPQLTQEQQNERAKFISEDSRCGSKWALLDEDSIVLSITSAKSSR</sequence>
<name>A0A0G2JBY8_9EURO</name>
<evidence type="ECO:0000256" key="1">
    <source>
        <dbReference type="SAM" id="MobiDB-lite"/>
    </source>
</evidence>
<reference evidence="3" key="1">
    <citation type="journal article" date="2015" name="PLoS Genet.">
        <title>The dynamic genome and transcriptome of the human fungal pathogen Blastomyces and close relative Emmonsia.</title>
        <authorList>
            <person name="Munoz J.F."/>
            <person name="Gauthier G.M."/>
            <person name="Desjardins C.A."/>
            <person name="Gallo J.E."/>
            <person name="Holder J."/>
            <person name="Sullivan T.D."/>
            <person name="Marty A.J."/>
            <person name="Carmen J.C."/>
            <person name="Chen Z."/>
            <person name="Ding L."/>
            <person name="Gujja S."/>
            <person name="Magrini V."/>
            <person name="Misas E."/>
            <person name="Mitreva M."/>
            <person name="Priest M."/>
            <person name="Saif S."/>
            <person name="Whiston E.A."/>
            <person name="Young S."/>
            <person name="Zeng Q."/>
            <person name="Goldman W.E."/>
            <person name="Mardis E.R."/>
            <person name="Taylor J.W."/>
            <person name="McEwen J.G."/>
            <person name="Clay O.K."/>
            <person name="Klein B.S."/>
            <person name="Cuomo C.A."/>
        </authorList>
    </citation>
    <scope>NUCLEOTIDE SEQUENCE [LARGE SCALE GENOMIC DNA]</scope>
    <source>
        <strain evidence="3">UAMH 3008</strain>
    </source>
</reference>